<dbReference type="EMBL" id="LSMT01001145">
    <property type="protein sequence ID" value="PFX12880.1"/>
    <property type="molecule type" value="Genomic_DNA"/>
</dbReference>
<feature type="compositionally biased region" description="Basic and acidic residues" evidence="5">
    <location>
        <begin position="453"/>
        <end position="476"/>
    </location>
</feature>
<dbReference type="InterPro" id="IPR036397">
    <property type="entry name" value="RNaseH_sf"/>
</dbReference>
<dbReference type="AlphaFoldDB" id="A0A2B4R8Q4"/>
<keyword evidence="8" id="KW-1185">Reference proteome</keyword>
<dbReference type="InterPro" id="IPR001584">
    <property type="entry name" value="Integrase_cat-core"/>
</dbReference>
<dbReference type="Pfam" id="PF13976">
    <property type="entry name" value="gag_pre-integrs"/>
    <property type="match status" value="1"/>
</dbReference>
<evidence type="ECO:0000259" key="6">
    <source>
        <dbReference type="PROSITE" id="PS50994"/>
    </source>
</evidence>
<keyword evidence="2" id="KW-0479">Metal-binding</keyword>
<dbReference type="Proteomes" id="UP000225706">
    <property type="component" value="Unassembled WGS sequence"/>
</dbReference>
<protein>
    <submittedName>
        <fullName evidence="7">Retrovirus-related Pol polyprotein from transposon TNT 1-94</fullName>
    </submittedName>
</protein>
<feature type="region of interest" description="Disordered" evidence="5">
    <location>
        <begin position="429"/>
        <end position="482"/>
    </location>
</feature>
<dbReference type="Pfam" id="PF25597">
    <property type="entry name" value="SH3_retrovirus"/>
    <property type="match status" value="1"/>
</dbReference>
<dbReference type="InterPro" id="IPR012337">
    <property type="entry name" value="RNaseH-like_sf"/>
</dbReference>
<dbReference type="GO" id="GO:0015074">
    <property type="term" value="P:DNA integration"/>
    <property type="evidence" value="ECO:0007669"/>
    <property type="project" value="InterPro"/>
</dbReference>
<dbReference type="InterPro" id="IPR054722">
    <property type="entry name" value="PolX-like_BBD"/>
</dbReference>
<evidence type="ECO:0000256" key="2">
    <source>
        <dbReference type="ARBA" id="ARBA00022723"/>
    </source>
</evidence>
<dbReference type="Gene3D" id="3.30.420.10">
    <property type="entry name" value="Ribonuclease H-like superfamily/Ribonuclease H"/>
    <property type="match status" value="1"/>
</dbReference>
<dbReference type="GO" id="GO:0004190">
    <property type="term" value="F:aspartic-type endopeptidase activity"/>
    <property type="evidence" value="ECO:0007669"/>
    <property type="project" value="UniProtKB-KW"/>
</dbReference>
<dbReference type="Pfam" id="PF00665">
    <property type="entry name" value="rve"/>
    <property type="match status" value="1"/>
</dbReference>
<evidence type="ECO:0000313" key="7">
    <source>
        <dbReference type="EMBL" id="PFX12880.1"/>
    </source>
</evidence>
<dbReference type="GO" id="GO:0046872">
    <property type="term" value="F:metal ion binding"/>
    <property type="evidence" value="ECO:0007669"/>
    <property type="project" value="UniProtKB-KW"/>
</dbReference>
<dbReference type="SUPFAM" id="SSF56672">
    <property type="entry name" value="DNA/RNA polymerases"/>
    <property type="match status" value="1"/>
</dbReference>
<dbReference type="Pfam" id="PF07727">
    <property type="entry name" value="RVT_2"/>
    <property type="match status" value="1"/>
</dbReference>
<reference evidence="8" key="1">
    <citation type="journal article" date="2017" name="bioRxiv">
        <title>Comparative analysis of the genomes of Stylophora pistillata and Acropora digitifera provides evidence for extensive differences between species of corals.</title>
        <authorList>
            <person name="Voolstra C.R."/>
            <person name="Li Y."/>
            <person name="Liew Y.J."/>
            <person name="Baumgarten S."/>
            <person name="Zoccola D."/>
            <person name="Flot J.-F."/>
            <person name="Tambutte S."/>
            <person name="Allemand D."/>
            <person name="Aranda M."/>
        </authorList>
    </citation>
    <scope>NUCLEOTIDE SEQUENCE [LARGE SCALE GENOMIC DNA]</scope>
</reference>
<sequence length="1025" mass="115666">MGLGRRIRSPRTRFNHFHRSMEFAEPENVALGDGRVVKALGSGSVRMNMLFQATESKKAVLYDVLYVPKLTCNLFSVRAAVSKGNAVEFGPQKCCIWDGNGKLRGMGSLVDKLYQLDCQVAITTDTAYVSVESSQGSDLWHQRLGHVHELRLKKCVESESVRGINIKKITELSFCEGCLAGKMCRKPFPAVGEIRSTRRLQLVHSDVCGPMHTPSIGGAKYFVTFIDDYSRCCAVHFMKHKSEVLEKFVEFEASVTNDVGKAIGTLRTDNGGEYLSTELRNYLKVKGIRHELTVPHSPQQNGVAERMNRTLVESARSMIAHAALSDIFWAEAVSTAAYVRNRLPTTALKENETPYERWYRRKPDVGHLRVFGCMAYAHVQGSERRKLDKKSRKIRFVGYSLTSKGYRLFDETNRKMYIRRDVEFNENDFGQKRAMTTEPDPTREEAEQNEVIPGKDEGEQEEMKNVEDDSPGEPRRSVRTRKAPVRYGYNEYAKTATHRVHHVAYHLSGIDEPTSIQEARSGDHAAEWKVATDSEYNSLIENKTWRLVELPPGRKAVGCKWVFKLKHSCDGTVERFKAGLVAKGYTQKYGIDYDETFSPVVRFSSIRYLLAFAVQNDLLIHQMDVETAFLNGKLDEEIYMQQPEGYMKPGEEHLVCKLEKSLYGLKQSSRCWNKVLRECIEKIGFIQASEDPCVFIRKDALTITGVHVDDLMILARNITEMRSVKDSLKLQFKMKDMGELHYYVGVCIVQDVKNKQVFLHQGHYVEKMLEKFGQTEAKPVSTPADLNVKLQKEDGFSRPVDVTSYQSIVGSLLYAAIATRPDIAQAVGVVSKFCANPTQTHLTATKRVLRYLKATAYLGLSYKKSADGNLIGYSDADWAGDMDDRHSTSGNVFSLACGAVSWLSKKQATVALSTAEAEYVALSTATQEAIWLRRLLADMGEPPEGPTEIYEDNQGAISMAKNPVGHARTKHIDIRYHFVRERVQDGAITLKYIGTDEMVADILTKPLPKHRFEKLVTKLGMKTVK</sequence>
<dbReference type="OrthoDB" id="97058at2759"/>
<dbReference type="InterPro" id="IPR043502">
    <property type="entry name" value="DNA/RNA_pol_sf"/>
</dbReference>
<dbReference type="PANTHER" id="PTHR42648:SF28">
    <property type="entry name" value="TRANSPOSON-ENCODED PROTEIN WITH RIBONUCLEASE H-LIKE AND RETROVIRUS ZINC FINGER-LIKE DOMAINS"/>
    <property type="match status" value="1"/>
</dbReference>
<evidence type="ECO:0000313" key="8">
    <source>
        <dbReference type="Proteomes" id="UP000225706"/>
    </source>
</evidence>
<evidence type="ECO:0000256" key="4">
    <source>
        <dbReference type="ARBA" id="ARBA00022801"/>
    </source>
</evidence>
<comment type="caution">
    <text evidence="7">The sequence shown here is derived from an EMBL/GenBank/DDBJ whole genome shotgun (WGS) entry which is preliminary data.</text>
</comment>
<dbReference type="Pfam" id="PF22936">
    <property type="entry name" value="Pol_BBD"/>
    <property type="match status" value="1"/>
</dbReference>
<dbReference type="InterPro" id="IPR025724">
    <property type="entry name" value="GAG-pre-integrase_dom"/>
</dbReference>
<feature type="domain" description="Integrase catalytic" evidence="6">
    <location>
        <begin position="185"/>
        <end position="362"/>
    </location>
</feature>
<name>A0A2B4R8Q4_STYPI</name>
<dbReference type="CDD" id="cd09272">
    <property type="entry name" value="RNase_HI_RT_Ty1"/>
    <property type="match status" value="1"/>
</dbReference>
<accession>A0A2B4R8Q4</accession>
<organism evidence="7 8">
    <name type="scientific">Stylophora pistillata</name>
    <name type="common">Smooth cauliflower coral</name>
    <dbReference type="NCBI Taxonomy" id="50429"/>
    <lineage>
        <taxon>Eukaryota</taxon>
        <taxon>Metazoa</taxon>
        <taxon>Cnidaria</taxon>
        <taxon>Anthozoa</taxon>
        <taxon>Hexacorallia</taxon>
        <taxon>Scleractinia</taxon>
        <taxon>Astrocoeniina</taxon>
        <taxon>Pocilloporidae</taxon>
        <taxon>Stylophora</taxon>
    </lineage>
</organism>
<keyword evidence="1" id="KW-0645">Protease</keyword>
<evidence type="ECO:0000256" key="5">
    <source>
        <dbReference type="SAM" id="MobiDB-lite"/>
    </source>
</evidence>
<dbReference type="SUPFAM" id="SSF53098">
    <property type="entry name" value="Ribonuclease H-like"/>
    <property type="match status" value="1"/>
</dbReference>
<dbReference type="PANTHER" id="PTHR42648">
    <property type="entry name" value="TRANSPOSASE, PUTATIVE-RELATED"/>
    <property type="match status" value="1"/>
</dbReference>
<keyword evidence="4" id="KW-0378">Hydrolase</keyword>
<evidence type="ECO:0000256" key="3">
    <source>
        <dbReference type="ARBA" id="ARBA00022750"/>
    </source>
</evidence>
<evidence type="ECO:0000256" key="1">
    <source>
        <dbReference type="ARBA" id="ARBA00022670"/>
    </source>
</evidence>
<dbReference type="InterPro" id="IPR057670">
    <property type="entry name" value="SH3_retrovirus"/>
</dbReference>
<gene>
    <name evidence="7" type="ORF">AWC38_SpisGene23085</name>
</gene>
<dbReference type="GO" id="GO:0006508">
    <property type="term" value="P:proteolysis"/>
    <property type="evidence" value="ECO:0007669"/>
    <property type="project" value="UniProtKB-KW"/>
</dbReference>
<proteinExistence type="predicted"/>
<dbReference type="GO" id="GO:0003676">
    <property type="term" value="F:nucleic acid binding"/>
    <property type="evidence" value="ECO:0007669"/>
    <property type="project" value="InterPro"/>
</dbReference>
<keyword evidence="3" id="KW-0064">Aspartyl protease</keyword>
<dbReference type="PROSITE" id="PS50994">
    <property type="entry name" value="INTEGRASE"/>
    <property type="match status" value="1"/>
</dbReference>
<dbReference type="InterPro" id="IPR039537">
    <property type="entry name" value="Retrotran_Ty1/copia-like"/>
</dbReference>
<dbReference type="InterPro" id="IPR013103">
    <property type="entry name" value="RVT_2"/>
</dbReference>